<evidence type="ECO:0000313" key="3">
    <source>
        <dbReference type="Proteomes" id="UP000318081"/>
    </source>
</evidence>
<dbReference type="InterPro" id="IPR011990">
    <property type="entry name" value="TPR-like_helical_dom_sf"/>
</dbReference>
<dbReference type="PANTHER" id="PTHR47908:SF2">
    <property type="entry name" value="TETRATRICOPEPTIDE REPEAT (TPR)-LIKE SUPERFAMILY PROTEIN"/>
    <property type="match status" value="1"/>
</dbReference>
<sequence>MTPLRTTTLACVSLCMMTFCLAQTNQAAQSNQAGQTIEDNLRWAGEARQALERQDYPAALKAANKLAKSPASDEFRRVAGDTFLRCGEPKRAIEMFQGYLAKRPNDRPYLWQLGIAFYFDGKFKEGAELFEVHREVNPNDVENAAWHFLCIAKNESPEKAKQLLLPAPNDSRAPMAEVLEMLRTGDPEPVKQRMNSFTPGTSAEKSAKFYGHFYLGLYADAMGDDTTAKQHLKLAATDAPRNYMGDVAKVYADHLNKRE</sequence>
<dbReference type="Pfam" id="PF14559">
    <property type="entry name" value="TPR_19"/>
    <property type="match status" value="1"/>
</dbReference>
<accession>A0ABX5Y1A5</accession>
<protein>
    <submittedName>
        <fullName evidence="2">Lipoprotein NlpI</fullName>
    </submittedName>
</protein>
<keyword evidence="2" id="KW-0449">Lipoprotein</keyword>
<organism evidence="2 3">
    <name type="scientific">Stieleria magnilauensis</name>
    <dbReference type="NCBI Taxonomy" id="2527963"/>
    <lineage>
        <taxon>Bacteria</taxon>
        <taxon>Pseudomonadati</taxon>
        <taxon>Planctomycetota</taxon>
        <taxon>Planctomycetia</taxon>
        <taxon>Pirellulales</taxon>
        <taxon>Pirellulaceae</taxon>
        <taxon>Stieleria</taxon>
    </lineage>
</organism>
<evidence type="ECO:0000313" key="2">
    <source>
        <dbReference type="EMBL" id="QDV87560.1"/>
    </source>
</evidence>
<reference evidence="2 3" key="1">
    <citation type="submission" date="2019-02" db="EMBL/GenBank/DDBJ databases">
        <title>Deep-cultivation of Planctomycetes and their phenomic and genomic characterization uncovers novel biology.</title>
        <authorList>
            <person name="Wiegand S."/>
            <person name="Jogler M."/>
            <person name="Boedeker C."/>
            <person name="Pinto D."/>
            <person name="Vollmers J."/>
            <person name="Rivas-Marin E."/>
            <person name="Kohn T."/>
            <person name="Peeters S.H."/>
            <person name="Heuer A."/>
            <person name="Rast P."/>
            <person name="Oberbeckmann S."/>
            <person name="Bunk B."/>
            <person name="Jeske O."/>
            <person name="Meyerdierks A."/>
            <person name="Storesund J.E."/>
            <person name="Kallscheuer N."/>
            <person name="Luecker S."/>
            <person name="Lage O.M."/>
            <person name="Pohl T."/>
            <person name="Merkel B.J."/>
            <person name="Hornburger P."/>
            <person name="Mueller R.-W."/>
            <person name="Bruemmer F."/>
            <person name="Labrenz M."/>
            <person name="Spormann A.M."/>
            <person name="Op den Camp H."/>
            <person name="Overmann J."/>
            <person name="Amann R."/>
            <person name="Jetten M.S.M."/>
            <person name="Mascher T."/>
            <person name="Medema M.H."/>
            <person name="Devos D.P."/>
            <person name="Kaster A.-K."/>
            <person name="Ovreas L."/>
            <person name="Rohde M."/>
            <person name="Galperin M.Y."/>
            <person name="Jogler C."/>
        </authorList>
    </citation>
    <scope>NUCLEOTIDE SEQUENCE [LARGE SCALE GENOMIC DNA]</scope>
    <source>
        <strain evidence="2 3">TBK1r</strain>
    </source>
</reference>
<proteinExistence type="predicted"/>
<dbReference type="SUPFAM" id="SSF48452">
    <property type="entry name" value="TPR-like"/>
    <property type="match status" value="1"/>
</dbReference>
<feature type="chain" id="PRO_5045304301" evidence="1">
    <location>
        <begin position="23"/>
        <end position="259"/>
    </location>
</feature>
<keyword evidence="3" id="KW-1185">Reference proteome</keyword>
<evidence type="ECO:0000256" key="1">
    <source>
        <dbReference type="SAM" id="SignalP"/>
    </source>
</evidence>
<dbReference type="Proteomes" id="UP000318081">
    <property type="component" value="Chromosome"/>
</dbReference>
<dbReference type="PANTHER" id="PTHR47908">
    <property type="match status" value="1"/>
</dbReference>
<dbReference type="EMBL" id="CP036432">
    <property type="protein sequence ID" value="QDV87560.1"/>
    <property type="molecule type" value="Genomic_DNA"/>
</dbReference>
<dbReference type="Gene3D" id="1.25.40.10">
    <property type="entry name" value="Tetratricopeptide repeat domain"/>
    <property type="match status" value="1"/>
</dbReference>
<name>A0ABX5Y1A5_9BACT</name>
<keyword evidence="1" id="KW-0732">Signal</keyword>
<gene>
    <name evidence="2" type="ORF">TBK1r_65910</name>
</gene>
<dbReference type="RefSeq" id="WP_145219311.1">
    <property type="nucleotide sequence ID" value="NZ_CP036432.1"/>
</dbReference>
<feature type="signal peptide" evidence="1">
    <location>
        <begin position="1"/>
        <end position="22"/>
    </location>
</feature>